<dbReference type="Proteomes" id="UP001311232">
    <property type="component" value="Unassembled WGS sequence"/>
</dbReference>
<keyword evidence="1" id="KW-0812">Transmembrane</keyword>
<keyword evidence="1" id="KW-1133">Transmembrane helix</keyword>
<keyword evidence="1" id="KW-0472">Membrane</keyword>
<comment type="caution">
    <text evidence="2">The sequence shown here is derived from an EMBL/GenBank/DDBJ whole genome shotgun (WGS) entry which is preliminary data.</text>
</comment>
<dbReference type="EMBL" id="JAHHUM010000172">
    <property type="protein sequence ID" value="KAK5622184.1"/>
    <property type="molecule type" value="Genomic_DNA"/>
</dbReference>
<evidence type="ECO:0000256" key="1">
    <source>
        <dbReference type="SAM" id="Phobius"/>
    </source>
</evidence>
<evidence type="ECO:0000313" key="2">
    <source>
        <dbReference type="EMBL" id="KAK5622184.1"/>
    </source>
</evidence>
<reference evidence="2 3" key="1">
    <citation type="submission" date="2021-06" db="EMBL/GenBank/DDBJ databases">
        <authorList>
            <person name="Palmer J.M."/>
        </authorList>
    </citation>
    <scope>NUCLEOTIDE SEQUENCE [LARGE SCALE GENOMIC DNA]</scope>
    <source>
        <strain evidence="2 3">MEX-2019</strain>
        <tissue evidence="2">Muscle</tissue>
    </source>
</reference>
<protein>
    <recommendedName>
        <fullName evidence="4">Prostate androgen-regulated mucin-like protein 1</fullName>
    </recommendedName>
</protein>
<feature type="transmembrane region" description="Helical" evidence="1">
    <location>
        <begin position="26"/>
        <end position="51"/>
    </location>
</feature>
<evidence type="ECO:0008006" key="4">
    <source>
        <dbReference type="Google" id="ProtNLM"/>
    </source>
</evidence>
<accession>A0AAV9SLC4</accession>
<proteinExistence type="predicted"/>
<sequence>MDSSPAQAEACSSPTTDRYTGTASALGLQIGLIIAVLLVLGLGAALFTFLYRRRRPLDYYTMELSEHAEGLSDL</sequence>
<keyword evidence="3" id="KW-1185">Reference proteome</keyword>
<name>A0AAV9SLC4_9TELE</name>
<organism evidence="2 3">
    <name type="scientific">Crenichthys baileyi</name>
    <name type="common">White River springfish</name>
    <dbReference type="NCBI Taxonomy" id="28760"/>
    <lineage>
        <taxon>Eukaryota</taxon>
        <taxon>Metazoa</taxon>
        <taxon>Chordata</taxon>
        <taxon>Craniata</taxon>
        <taxon>Vertebrata</taxon>
        <taxon>Euteleostomi</taxon>
        <taxon>Actinopterygii</taxon>
        <taxon>Neopterygii</taxon>
        <taxon>Teleostei</taxon>
        <taxon>Neoteleostei</taxon>
        <taxon>Acanthomorphata</taxon>
        <taxon>Ovalentaria</taxon>
        <taxon>Atherinomorphae</taxon>
        <taxon>Cyprinodontiformes</taxon>
        <taxon>Goodeidae</taxon>
        <taxon>Crenichthys</taxon>
    </lineage>
</organism>
<evidence type="ECO:0000313" key="3">
    <source>
        <dbReference type="Proteomes" id="UP001311232"/>
    </source>
</evidence>
<gene>
    <name evidence="2" type="ORF">CRENBAI_008329</name>
</gene>
<dbReference type="AlphaFoldDB" id="A0AAV9SLC4"/>